<evidence type="ECO:0000313" key="1">
    <source>
        <dbReference type="EMBL" id="TGZ47396.1"/>
    </source>
</evidence>
<reference evidence="1 2" key="1">
    <citation type="journal article" date="2019" name="Philos. Trans. R. Soc. Lond., B, Biol. Sci.">
        <title>Ant behaviour and brain gene expression of defending hosts depend on the ecological success of the intruding social parasite.</title>
        <authorList>
            <person name="Kaur R."/>
            <person name="Stoldt M."/>
            <person name="Jongepier E."/>
            <person name="Feldmeyer B."/>
            <person name="Menzel F."/>
            <person name="Bornberg-Bauer E."/>
            <person name="Foitzik S."/>
        </authorList>
    </citation>
    <scope>NUCLEOTIDE SEQUENCE [LARGE SCALE GENOMIC DNA]</scope>
    <source>
        <tissue evidence="1">Whole body</tissue>
    </source>
</reference>
<proteinExistence type="predicted"/>
<dbReference type="AlphaFoldDB" id="A0A4S2KEU3"/>
<evidence type="ECO:0000313" key="2">
    <source>
        <dbReference type="Proteomes" id="UP000310200"/>
    </source>
</evidence>
<organism evidence="1 2">
    <name type="scientific">Temnothorax longispinosus</name>
    <dbReference type="NCBI Taxonomy" id="300112"/>
    <lineage>
        <taxon>Eukaryota</taxon>
        <taxon>Metazoa</taxon>
        <taxon>Ecdysozoa</taxon>
        <taxon>Arthropoda</taxon>
        <taxon>Hexapoda</taxon>
        <taxon>Insecta</taxon>
        <taxon>Pterygota</taxon>
        <taxon>Neoptera</taxon>
        <taxon>Endopterygota</taxon>
        <taxon>Hymenoptera</taxon>
        <taxon>Apocrita</taxon>
        <taxon>Aculeata</taxon>
        <taxon>Formicoidea</taxon>
        <taxon>Formicidae</taxon>
        <taxon>Myrmicinae</taxon>
        <taxon>Temnothorax</taxon>
    </lineage>
</organism>
<keyword evidence="2" id="KW-1185">Reference proteome</keyword>
<name>A0A4S2KEU3_9HYME</name>
<gene>
    <name evidence="1" type="ORF">DBV15_00198</name>
</gene>
<dbReference type="Proteomes" id="UP000310200">
    <property type="component" value="Unassembled WGS sequence"/>
</dbReference>
<comment type="caution">
    <text evidence="1">The sequence shown here is derived from an EMBL/GenBank/DDBJ whole genome shotgun (WGS) entry which is preliminary data.</text>
</comment>
<sequence length="172" mass="19611">MTKKIGKEQFVLVFNKKFVYSTRNRFTQQLCLSSNILRNSSRYIGYSVIRQHTCEATSKKGPCLIYGYCKRSINLIKSSNTSQNMSDSRSSAEYLLATRGKLRTNLHNSKIRARPKRSVKPKSVKTHGGEKNCTFHALVANQSEMYTVKILIPTEKVIHICKGINISKNDFN</sequence>
<dbReference type="EMBL" id="QBLH01002732">
    <property type="protein sequence ID" value="TGZ47396.1"/>
    <property type="molecule type" value="Genomic_DNA"/>
</dbReference>
<accession>A0A4S2KEU3</accession>
<protein>
    <submittedName>
        <fullName evidence="1">Uncharacterized protein</fullName>
    </submittedName>
</protein>